<accession>A0A4Y6RCM2</accession>
<reference evidence="2 3" key="1">
    <citation type="submission" date="2019-06" db="EMBL/GenBank/DDBJ databases">
        <title>Complete genome sequence of Janthinobacterium sp. SNU WT3 isolated from diseased rainbow trout.</title>
        <authorList>
            <person name="Oh W.T."/>
            <person name="Park S.C."/>
        </authorList>
    </citation>
    <scope>NUCLEOTIDE SEQUENCE [LARGE SCALE GENOMIC DNA]</scope>
    <source>
        <strain evidence="2 3">SNU WT3</strain>
    </source>
</reference>
<dbReference type="EMBL" id="CP041185">
    <property type="protein sequence ID" value="QDG70244.1"/>
    <property type="molecule type" value="Genomic_DNA"/>
</dbReference>
<protein>
    <submittedName>
        <fullName evidence="2">Uncharacterized protein</fullName>
    </submittedName>
</protein>
<evidence type="ECO:0000313" key="3">
    <source>
        <dbReference type="Proteomes" id="UP000316665"/>
    </source>
</evidence>
<name>A0A4Y6RCM2_9BURK</name>
<dbReference type="Proteomes" id="UP000316665">
    <property type="component" value="Chromosome"/>
</dbReference>
<evidence type="ECO:0000256" key="1">
    <source>
        <dbReference type="SAM" id="MobiDB-lite"/>
    </source>
</evidence>
<feature type="compositionally biased region" description="Low complexity" evidence="1">
    <location>
        <begin position="10"/>
        <end position="26"/>
    </location>
</feature>
<dbReference type="OrthoDB" id="8751803at2"/>
<sequence>MNTEYRPMPSSSSAHTAATHRSAASSTGCEETVGTLVWLEEFHQLDQLFNHHHNCSPKLRHPDLISACIARVFAQPEPAKHIFSFLHTQMVLRDQCMPRRQEEIWRAQYVLLLALQKSEMNRHPHPRFDLGQFTTACIALALQEEGAQGKVFEQARRNIAERAVSHLP</sequence>
<organism evidence="2 3">
    <name type="scientific">Janthinobacterium tructae</name>
    <dbReference type="NCBI Taxonomy" id="2590869"/>
    <lineage>
        <taxon>Bacteria</taxon>
        <taxon>Pseudomonadati</taxon>
        <taxon>Pseudomonadota</taxon>
        <taxon>Betaproteobacteria</taxon>
        <taxon>Burkholderiales</taxon>
        <taxon>Oxalobacteraceae</taxon>
        <taxon>Janthinobacterium</taxon>
    </lineage>
</organism>
<proteinExistence type="predicted"/>
<dbReference type="AlphaFoldDB" id="A0A4Y6RCM2"/>
<keyword evidence="3" id="KW-1185">Reference proteome</keyword>
<dbReference type="RefSeq" id="WP_141169674.1">
    <property type="nucleotide sequence ID" value="NZ_CP041185.1"/>
</dbReference>
<feature type="region of interest" description="Disordered" evidence="1">
    <location>
        <begin position="1"/>
        <end position="26"/>
    </location>
</feature>
<dbReference type="KEGG" id="jas:FJQ89_07310"/>
<gene>
    <name evidence="2" type="ORF">FJQ89_07310</name>
</gene>
<evidence type="ECO:0000313" key="2">
    <source>
        <dbReference type="EMBL" id="QDG70244.1"/>
    </source>
</evidence>